<protein>
    <submittedName>
        <fullName evidence="2">Ephrin RBD domain-containing protein</fullName>
    </submittedName>
</protein>
<sequence length="232" mass="26482">MDINVFVDASKDFFAACVYMKSPKCSQLSRLICIKSRLMPAKGSKFPDSNKLSIEQGDSLFSILVTNTTCLDRQSNRSEMDDRSYEDRTIVTLGQNTEARMLLQDHQRRSIGTIKWRPYTQGTAPRSGSMTYFTNYVINLSDSKVERVWDTGKCPSYSKKSEYHQKDRWNNSSAMRGQPSINCQGHPRRSESLSRMLTECHANSTTSTQNKIFVSFEELEGPSCNSADWTKY</sequence>
<organism evidence="1 2">
    <name type="scientific">Heterorhabditis bacteriophora</name>
    <name type="common">Entomopathogenic nematode worm</name>
    <dbReference type="NCBI Taxonomy" id="37862"/>
    <lineage>
        <taxon>Eukaryota</taxon>
        <taxon>Metazoa</taxon>
        <taxon>Ecdysozoa</taxon>
        <taxon>Nematoda</taxon>
        <taxon>Chromadorea</taxon>
        <taxon>Rhabditida</taxon>
        <taxon>Rhabditina</taxon>
        <taxon>Rhabditomorpha</taxon>
        <taxon>Strongyloidea</taxon>
        <taxon>Heterorhabditidae</taxon>
        <taxon>Heterorhabditis</taxon>
    </lineage>
</organism>
<keyword evidence="1" id="KW-1185">Reference proteome</keyword>
<dbReference type="Pfam" id="PF05380">
    <property type="entry name" value="Peptidase_A17"/>
    <property type="match status" value="1"/>
</dbReference>
<evidence type="ECO:0000313" key="2">
    <source>
        <dbReference type="WBParaSite" id="Hba_03936"/>
    </source>
</evidence>
<dbReference type="WBParaSite" id="Hba_03936">
    <property type="protein sequence ID" value="Hba_03936"/>
    <property type="gene ID" value="Hba_03936"/>
</dbReference>
<proteinExistence type="predicted"/>
<name>A0A1I7WG24_HETBA</name>
<accession>A0A1I7WG24</accession>
<dbReference type="InterPro" id="IPR008042">
    <property type="entry name" value="Retrotrans_Pao"/>
</dbReference>
<dbReference type="Proteomes" id="UP000095283">
    <property type="component" value="Unplaced"/>
</dbReference>
<evidence type="ECO:0000313" key="1">
    <source>
        <dbReference type="Proteomes" id="UP000095283"/>
    </source>
</evidence>
<dbReference type="AlphaFoldDB" id="A0A1I7WG24"/>
<reference evidence="2" key="1">
    <citation type="submission" date="2016-11" db="UniProtKB">
        <authorList>
            <consortium name="WormBaseParasite"/>
        </authorList>
    </citation>
    <scope>IDENTIFICATION</scope>
</reference>